<dbReference type="NCBIfam" id="NF009553">
    <property type="entry name" value="PRK12997.1-5"/>
    <property type="match status" value="1"/>
</dbReference>
<evidence type="ECO:0000313" key="16">
    <source>
        <dbReference type="Proteomes" id="UP001597282"/>
    </source>
</evidence>
<name>A0ABW4C4N2_9BACL</name>
<evidence type="ECO:0000313" key="15">
    <source>
        <dbReference type="EMBL" id="MFD1425533.1"/>
    </source>
</evidence>
<feature type="transmembrane region" description="Helical" evidence="14">
    <location>
        <begin position="316"/>
        <end position="336"/>
    </location>
</feature>
<feature type="transmembrane region" description="Helical" evidence="14">
    <location>
        <begin position="256"/>
        <end position="275"/>
    </location>
</feature>
<comment type="function">
    <text evidence="10">The phosphoenolpyruvate-dependent sugar phosphotransferase system (sugar PTS), a major carbohydrate active transport system, catalyzes the phosphorylation of incoming sugar substrates concomitantly with their translocation across the cell membrane. The enzyme II UlaABC PTS system is involved in ascorbate transport.</text>
</comment>
<evidence type="ECO:0000256" key="11">
    <source>
        <dbReference type="ARBA" id="ARBA00038218"/>
    </source>
</evidence>
<dbReference type="InterPro" id="IPR004703">
    <property type="entry name" value="PTS_sugar-sp_permease"/>
</dbReference>
<dbReference type="Pfam" id="PF03611">
    <property type="entry name" value="EIIC-GAT"/>
    <property type="match status" value="1"/>
</dbReference>
<dbReference type="NCBIfam" id="NF006920">
    <property type="entry name" value="PRK09410.1-2"/>
    <property type="match status" value="1"/>
</dbReference>
<evidence type="ECO:0000256" key="3">
    <source>
        <dbReference type="ARBA" id="ARBA00022448"/>
    </source>
</evidence>
<gene>
    <name evidence="15" type="ORF">ACFQ4Y_01120</name>
</gene>
<comment type="similarity">
    <text evidence="11">Belongs to the UlaA family.</text>
</comment>
<evidence type="ECO:0000256" key="10">
    <source>
        <dbReference type="ARBA" id="ARBA00037387"/>
    </source>
</evidence>
<dbReference type="RefSeq" id="WP_380162358.1">
    <property type="nucleotide sequence ID" value="NZ_JBHTNU010000001.1"/>
</dbReference>
<accession>A0ABW4C4N2</accession>
<feature type="transmembrane region" description="Helical" evidence="14">
    <location>
        <begin position="128"/>
        <end position="161"/>
    </location>
</feature>
<evidence type="ECO:0000256" key="12">
    <source>
        <dbReference type="ARBA" id="ARBA00039702"/>
    </source>
</evidence>
<evidence type="ECO:0000256" key="5">
    <source>
        <dbReference type="ARBA" id="ARBA00022597"/>
    </source>
</evidence>
<evidence type="ECO:0000256" key="1">
    <source>
        <dbReference type="ARBA" id="ARBA00004651"/>
    </source>
</evidence>
<feature type="transmembrane region" description="Helical" evidence="14">
    <location>
        <begin position="12"/>
        <end position="31"/>
    </location>
</feature>
<keyword evidence="6" id="KW-0598">Phosphotransferase system</keyword>
<dbReference type="EMBL" id="JBHTNU010000001">
    <property type="protein sequence ID" value="MFD1425533.1"/>
    <property type="molecule type" value="Genomic_DNA"/>
</dbReference>
<keyword evidence="8 14" id="KW-1133">Transmembrane helix</keyword>
<protein>
    <recommendedName>
        <fullName evidence="12">Ascorbate-specific PTS system EIIC component</fullName>
    </recommendedName>
    <alternativeName>
        <fullName evidence="13">Ascorbate-specific permease IIC component UlaA</fullName>
    </alternativeName>
</protein>
<comment type="caution">
    <text evidence="15">The sequence shown here is derived from an EMBL/GenBank/DDBJ whole genome shotgun (WGS) entry which is preliminary data.</text>
</comment>
<evidence type="ECO:0000256" key="8">
    <source>
        <dbReference type="ARBA" id="ARBA00022989"/>
    </source>
</evidence>
<comment type="subcellular location">
    <subcellularLocation>
        <location evidence="1">Cell membrane</location>
        <topology evidence="1">Multi-pass membrane protein</topology>
    </subcellularLocation>
</comment>
<evidence type="ECO:0000256" key="6">
    <source>
        <dbReference type="ARBA" id="ARBA00022683"/>
    </source>
</evidence>
<feature type="transmembrane region" description="Helical" evidence="14">
    <location>
        <begin position="43"/>
        <end position="63"/>
    </location>
</feature>
<keyword evidence="3" id="KW-0813">Transport</keyword>
<keyword evidence="4" id="KW-1003">Cell membrane</keyword>
<keyword evidence="5" id="KW-0762">Sugar transport</keyword>
<reference evidence="16" key="1">
    <citation type="journal article" date="2019" name="Int. J. Syst. Evol. Microbiol.">
        <title>The Global Catalogue of Microorganisms (GCM) 10K type strain sequencing project: providing services to taxonomists for standard genome sequencing and annotation.</title>
        <authorList>
            <consortium name="The Broad Institute Genomics Platform"/>
            <consortium name="The Broad Institute Genome Sequencing Center for Infectious Disease"/>
            <person name="Wu L."/>
            <person name="Ma J."/>
        </authorList>
    </citation>
    <scope>NUCLEOTIDE SEQUENCE [LARGE SCALE GENOMIC DNA]</scope>
    <source>
        <strain evidence="16">S1</strain>
    </source>
</reference>
<evidence type="ECO:0000256" key="4">
    <source>
        <dbReference type="ARBA" id="ARBA00022475"/>
    </source>
</evidence>
<dbReference type="InterPro" id="IPR051562">
    <property type="entry name" value="Ascorbate-PTS_EIIC"/>
</dbReference>
<dbReference type="Proteomes" id="UP001597282">
    <property type="component" value="Unassembled WGS sequence"/>
</dbReference>
<sequence length="421" mass="44029">MNGVLGFIVNEILSQPSIIAGLMALIGLTLLKKPLRSILSGTLKTIIGFLILGIGSDAIIQSLNPLGEILNKGFGIRGLIPNNEAIVGVTVKTLGQQTAIIMSLGFVFNLLIARFTPFKYVFLTGHHAFFMACLLSLVLSTAQISGMTAILIGSLILGLLMAVMPALAQPFVRKITGDNNLAIGHFGTFGYISAGLIGKWLGNPKKSTEDIKLPQGLGFLRDTTVSTALTMILVYLVVVLAAGPDVTAKVAEGQNYVMFALMQALMFAAGLYVILAGVRMMLAEIVPAFQGIAEKLVPDAKPALDCPVMFNFAPTAVILGFLCSFLGGLIGLGILGAIGAPLIIPGLVPHFFTGATAGVFGNATGGRRGAILGAIVNGLLISFLPALLLPILGDLGFENTTFGDTDFGVVGLLLGYILRLF</sequence>
<dbReference type="NCBIfam" id="NF006922">
    <property type="entry name" value="PRK09410.1-5"/>
    <property type="match status" value="1"/>
</dbReference>
<proteinExistence type="inferred from homology"/>
<keyword evidence="16" id="KW-1185">Reference proteome</keyword>
<dbReference type="PANTHER" id="PTHR33843">
    <property type="entry name" value="ASCORBATE-SPECIFIC PTS SYSTEM EIIC COMPONENT"/>
    <property type="match status" value="1"/>
</dbReference>
<evidence type="ECO:0000256" key="14">
    <source>
        <dbReference type="SAM" id="Phobius"/>
    </source>
</evidence>
<comment type="subunit">
    <text evidence="2">Homodimer.</text>
</comment>
<organism evidence="15 16">
    <name type="scientific">Kroppenstedtia sanguinis</name>
    <dbReference type="NCBI Taxonomy" id="1380684"/>
    <lineage>
        <taxon>Bacteria</taxon>
        <taxon>Bacillati</taxon>
        <taxon>Bacillota</taxon>
        <taxon>Bacilli</taxon>
        <taxon>Bacillales</taxon>
        <taxon>Thermoactinomycetaceae</taxon>
        <taxon>Kroppenstedtia</taxon>
    </lineage>
</organism>
<evidence type="ECO:0000256" key="13">
    <source>
        <dbReference type="ARBA" id="ARBA00042859"/>
    </source>
</evidence>
<feature type="transmembrane region" description="Helical" evidence="14">
    <location>
        <begin position="223"/>
        <end position="244"/>
    </location>
</feature>
<evidence type="ECO:0000256" key="9">
    <source>
        <dbReference type="ARBA" id="ARBA00023136"/>
    </source>
</evidence>
<feature type="transmembrane region" description="Helical" evidence="14">
    <location>
        <begin position="342"/>
        <end position="363"/>
    </location>
</feature>
<keyword evidence="7 14" id="KW-0812">Transmembrane</keyword>
<feature type="transmembrane region" description="Helical" evidence="14">
    <location>
        <begin position="370"/>
        <end position="393"/>
    </location>
</feature>
<evidence type="ECO:0000256" key="2">
    <source>
        <dbReference type="ARBA" id="ARBA00011738"/>
    </source>
</evidence>
<feature type="transmembrane region" description="Helical" evidence="14">
    <location>
        <begin position="181"/>
        <end position="202"/>
    </location>
</feature>
<keyword evidence="9 14" id="KW-0472">Membrane</keyword>
<dbReference type="PANTHER" id="PTHR33843:SF4">
    <property type="entry name" value="ASCORBATE-SPECIFIC PTS SYSTEM EIIC COMPONENT"/>
    <property type="match status" value="1"/>
</dbReference>
<evidence type="ECO:0000256" key="7">
    <source>
        <dbReference type="ARBA" id="ARBA00022692"/>
    </source>
</evidence>